<gene>
    <name evidence="4" type="ORF">SAMN00768000_1019</name>
</gene>
<dbReference type="EMBL" id="FWWY01000001">
    <property type="protein sequence ID" value="SMC03305.1"/>
    <property type="molecule type" value="Genomic_DNA"/>
</dbReference>
<dbReference type="InterPro" id="IPR011053">
    <property type="entry name" value="Single_hybrid_motif"/>
</dbReference>
<protein>
    <submittedName>
        <fullName evidence="4">Glycine cleavage system H protein</fullName>
    </submittedName>
</protein>
<dbReference type="InterPro" id="IPR003016">
    <property type="entry name" value="2-oxoA_DH_lipoyl-BS"/>
</dbReference>
<keyword evidence="2" id="KW-0450">Lipoyl</keyword>
<comment type="similarity">
    <text evidence="1">Belongs to the GcvH family.</text>
</comment>
<evidence type="ECO:0000313" key="4">
    <source>
        <dbReference type="EMBL" id="SMC03305.1"/>
    </source>
</evidence>
<evidence type="ECO:0000256" key="1">
    <source>
        <dbReference type="ARBA" id="ARBA00009249"/>
    </source>
</evidence>
<proteinExistence type="inferred from homology"/>
<evidence type="ECO:0000259" key="3">
    <source>
        <dbReference type="PROSITE" id="PS50968"/>
    </source>
</evidence>
<dbReference type="CDD" id="cd06848">
    <property type="entry name" value="GCS_H"/>
    <property type="match status" value="1"/>
</dbReference>
<dbReference type="GO" id="GO:0005737">
    <property type="term" value="C:cytoplasm"/>
    <property type="evidence" value="ECO:0007669"/>
    <property type="project" value="TreeGrafter"/>
</dbReference>
<dbReference type="PROSITE" id="PS50968">
    <property type="entry name" value="BIOTINYL_LIPOYL"/>
    <property type="match status" value="1"/>
</dbReference>
<dbReference type="OrthoDB" id="9796712at2"/>
<dbReference type="InterPro" id="IPR000089">
    <property type="entry name" value="Biotin_lipoyl"/>
</dbReference>
<name>A0A1W1WAN2_SULTA</name>
<reference evidence="5" key="1">
    <citation type="submission" date="2017-04" db="EMBL/GenBank/DDBJ databases">
        <authorList>
            <person name="Varghese N."/>
            <person name="Submissions S."/>
        </authorList>
    </citation>
    <scope>NUCLEOTIDE SEQUENCE [LARGE SCALE GENOMIC DNA]</scope>
    <source>
        <strain evidence="5">DSM 9293</strain>
    </source>
</reference>
<evidence type="ECO:0000256" key="2">
    <source>
        <dbReference type="ARBA" id="ARBA00022823"/>
    </source>
</evidence>
<feature type="domain" description="Lipoyl-binding" evidence="3">
    <location>
        <begin position="30"/>
        <end position="111"/>
    </location>
</feature>
<dbReference type="SUPFAM" id="SSF51230">
    <property type="entry name" value="Single hybrid motif"/>
    <property type="match status" value="1"/>
</dbReference>
<dbReference type="InterPro" id="IPR002930">
    <property type="entry name" value="GCV_H"/>
</dbReference>
<dbReference type="Gene3D" id="2.40.50.100">
    <property type="match status" value="1"/>
</dbReference>
<dbReference type="GO" id="GO:0019464">
    <property type="term" value="P:glycine decarboxylation via glycine cleavage system"/>
    <property type="evidence" value="ECO:0007669"/>
    <property type="project" value="InterPro"/>
</dbReference>
<dbReference type="GO" id="GO:0005960">
    <property type="term" value="C:glycine cleavage complex"/>
    <property type="evidence" value="ECO:0007669"/>
    <property type="project" value="InterPro"/>
</dbReference>
<dbReference type="InterPro" id="IPR033753">
    <property type="entry name" value="GCV_H/Fam206"/>
</dbReference>
<dbReference type="Proteomes" id="UP000192660">
    <property type="component" value="Unassembled WGS sequence"/>
</dbReference>
<dbReference type="Pfam" id="PF01597">
    <property type="entry name" value="GCV_H"/>
    <property type="match status" value="1"/>
</dbReference>
<dbReference type="PROSITE" id="PS00189">
    <property type="entry name" value="LIPOYL"/>
    <property type="match status" value="1"/>
</dbReference>
<dbReference type="PANTHER" id="PTHR11715">
    <property type="entry name" value="GLYCINE CLEAVAGE SYSTEM H PROTEIN"/>
    <property type="match status" value="1"/>
</dbReference>
<dbReference type="AlphaFoldDB" id="A0A1W1WAN2"/>
<dbReference type="PANTHER" id="PTHR11715:SF3">
    <property type="entry name" value="GLYCINE CLEAVAGE SYSTEM H PROTEIN-RELATED"/>
    <property type="match status" value="1"/>
</dbReference>
<dbReference type="STRING" id="28034.BFX07_00185"/>
<accession>A0A1W1WAN2</accession>
<organism evidence="4 5">
    <name type="scientific">Sulfobacillus thermosulfidooxidans (strain DSM 9293 / VKM B-1269 / AT-1)</name>
    <dbReference type="NCBI Taxonomy" id="929705"/>
    <lineage>
        <taxon>Bacteria</taxon>
        <taxon>Bacillati</taxon>
        <taxon>Bacillota</taxon>
        <taxon>Clostridia</taxon>
        <taxon>Eubacteriales</taxon>
        <taxon>Clostridiales Family XVII. Incertae Sedis</taxon>
        <taxon>Sulfobacillus</taxon>
    </lineage>
</organism>
<evidence type="ECO:0000313" key="5">
    <source>
        <dbReference type="Proteomes" id="UP000192660"/>
    </source>
</evidence>
<keyword evidence="5" id="KW-1185">Reference proteome</keyword>
<sequence length="146" mass="15900">MATVSECNIPEDRYYWIDKHVWARRLAGDEIEVGITDPAQALAGKILVCRIKKVGRELKRGASAATLESGKWVGGVSTPVAGVISQINEAAENDPESLNRDPYGTWLFRLHASSPDEDLALLVTGADAVSLYQQKILQDGISCHHS</sequence>
<dbReference type="RefSeq" id="WP_020374250.1">
    <property type="nucleotide sequence ID" value="NZ_FWWY01000001.1"/>
</dbReference>
<dbReference type="GO" id="GO:0009249">
    <property type="term" value="P:protein lipoylation"/>
    <property type="evidence" value="ECO:0007669"/>
    <property type="project" value="TreeGrafter"/>
</dbReference>